<dbReference type="GO" id="GO:0046872">
    <property type="term" value="F:metal ion binding"/>
    <property type="evidence" value="ECO:0007669"/>
    <property type="project" value="InterPro"/>
</dbReference>
<organism evidence="1 2">
    <name type="scientific">Pararhodospirillum photometricum DSM 122</name>
    <dbReference type="NCBI Taxonomy" id="1150469"/>
    <lineage>
        <taxon>Bacteria</taxon>
        <taxon>Pseudomonadati</taxon>
        <taxon>Pseudomonadota</taxon>
        <taxon>Alphaproteobacteria</taxon>
        <taxon>Rhodospirillales</taxon>
        <taxon>Rhodospirillaceae</taxon>
        <taxon>Pararhodospirillum</taxon>
    </lineage>
</organism>
<reference evidence="1 2" key="1">
    <citation type="submission" date="2012-02" db="EMBL/GenBank/DDBJ databases">
        <title>Shotgun genome sequence of Phaeospirillum photometricum DSM 122.</title>
        <authorList>
            <person name="Duquesne K."/>
            <person name="Sturgis J."/>
        </authorList>
    </citation>
    <scope>NUCLEOTIDE SEQUENCE [LARGE SCALE GENOMIC DNA]</scope>
    <source>
        <strain evidence="2">DSM122</strain>
    </source>
</reference>
<dbReference type="InterPro" id="IPR006121">
    <property type="entry name" value="HMA_dom"/>
</dbReference>
<keyword evidence="2" id="KW-1185">Reference proteome</keyword>
<dbReference type="KEGG" id="rpm:RSPPHO_02207"/>
<evidence type="ECO:0000313" key="2">
    <source>
        <dbReference type="Proteomes" id="UP000033220"/>
    </source>
</evidence>
<accession>H6SLG8</accession>
<dbReference type="Proteomes" id="UP000033220">
    <property type="component" value="Chromosome DSM 122"/>
</dbReference>
<dbReference type="STRING" id="1150469.RSPPHO_02207"/>
<dbReference type="CDD" id="cd00371">
    <property type="entry name" value="HMA"/>
    <property type="match status" value="1"/>
</dbReference>
<dbReference type="EMBL" id="HE663493">
    <property type="protein sequence ID" value="CCG08833.1"/>
    <property type="molecule type" value="Genomic_DNA"/>
</dbReference>
<dbReference type="eggNOG" id="ENOG5032ZNP">
    <property type="taxonomic scope" value="Bacteria"/>
</dbReference>
<protein>
    <submittedName>
        <fullName evidence="1">Uncharacterized protein</fullName>
    </submittedName>
</protein>
<name>H6SLG8_PARPM</name>
<sequence length="121" mass="13066">MRVLMPSSDTASRLEDLTSLMVSLRSHVTIAHHILGRVRLKIGLGALGVVAGRDQGKARFSLTDLSTFVGIESVRLNSAAQSAIVTYDPAVIPEAFWRECLSVPEDQLGPLIAATLRMRAP</sequence>
<dbReference type="HOGENOM" id="CLU_145976_1_0_5"/>
<dbReference type="PATRIC" id="fig|1150469.3.peg.2482"/>
<evidence type="ECO:0000313" key="1">
    <source>
        <dbReference type="EMBL" id="CCG08833.1"/>
    </source>
</evidence>
<dbReference type="AlphaFoldDB" id="H6SLG8"/>
<gene>
    <name evidence="1" type="ORF">RSPPHO_02207</name>
</gene>
<proteinExistence type="predicted"/>